<keyword evidence="2" id="KW-0812">Transmembrane</keyword>
<keyword evidence="2" id="KW-1133">Transmembrane helix</keyword>
<protein>
    <submittedName>
        <fullName evidence="3">Uncharacterized protein</fullName>
    </submittedName>
</protein>
<gene>
    <name evidence="3" type="ORF">B0J11DRAFT_43249</name>
</gene>
<feature type="compositionally biased region" description="Polar residues" evidence="1">
    <location>
        <begin position="107"/>
        <end position="132"/>
    </location>
</feature>
<feature type="transmembrane region" description="Helical" evidence="2">
    <location>
        <begin position="25"/>
        <end position="48"/>
    </location>
</feature>
<reference evidence="3" key="1">
    <citation type="journal article" date="2021" name="Nat. Commun.">
        <title>Genetic determinants of endophytism in the Arabidopsis root mycobiome.</title>
        <authorList>
            <person name="Mesny F."/>
            <person name="Miyauchi S."/>
            <person name="Thiergart T."/>
            <person name="Pickel B."/>
            <person name="Atanasova L."/>
            <person name="Karlsson M."/>
            <person name="Huettel B."/>
            <person name="Barry K.W."/>
            <person name="Haridas S."/>
            <person name="Chen C."/>
            <person name="Bauer D."/>
            <person name="Andreopoulos W."/>
            <person name="Pangilinan J."/>
            <person name="LaButti K."/>
            <person name="Riley R."/>
            <person name="Lipzen A."/>
            <person name="Clum A."/>
            <person name="Drula E."/>
            <person name="Henrissat B."/>
            <person name="Kohler A."/>
            <person name="Grigoriev I.V."/>
            <person name="Martin F.M."/>
            <person name="Hacquard S."/>
        </authorList>
    </citation>
    <scope>NUCLEOTIDE SEQUENCE</scope>
    <source>
        <strain evidence="3">MPI-CAGE-CH-0243</strain>
    </source>
</reference>
<feature type="region of interest" description="Disordered" evidence="1">
    <location>
        <begin position="102"/>
        <end position="132"/>
    </location>
</feature>
<comment type="caution">
    <text evidence="3">The sequence shown here is derived from an EMBL/GenBank/DDBJ whole genome shotgun (WGS) entry which is preliminary data.</text>
</comment>
<evidence type="ECO:0000313" key="4">
    <source>
        <dbReference type="Proteomes" id="UP000700596"/>
    </source>
</evidence>
<evidence type="ECO:0000256" key="1">
    <source>
        <dbReference type="SAM" id="MobiDB-lite"/>
    </source>
</evidence>
<keyword evidence="4" id="KW-1185">Reference proteome</keyword>
<dbReference type="AlphaFoldDB" id="A0A9P9EL37"/>
<evidence type="ECO:0000256" key="2">
    <source>
        <dbReference type="SAM" id="Phobius"/>
    </source>
</evidence>
<proteinExistence type="predicted"/>
<dbReference type="Proteomes" id="UP000700596">
    <property type="component" value="Unassembled WGS sequence"/>
</dbReference>
<sequence>MLFDHPGILFFTKTLSIPKKSQKIVVLRIIKIAFALTLSLLIVSRLVLLRKATNPERAFVINNISFDIVIVHLGVSVIDREYCFPSNVCRLARLRAPNDYHRRHPFQTPTTTGHSLEMSTSKSTITSSGRIL</sequence>
<name>A0A9P9EL37_9PLEO</name>
<keyword evidence="2" id="KW-0472">Membrane</keyword>
<evidence type="ECO:0000313" key="3">
    <source>
        <dbReference type="EMBL" id="KAH7139433.1"/>
    </source>
</evidence>
<organism evidence="3 4">
    <name type="scientific">Dendryphion nanum</name>
    <dbReference type="NCBI Taxonomy" id="256645"/>
    <lineage>
        <taxon>Eukaryota</taxon>
        <taxon>Fungi</taxon>
        <taxon>Dikarya</taxon>
        <taxon>Ascomycota</taxon>
        <taxon>Pezizomycotina</taxon>
        <taxon>Dothideomycetes</taxon>
        <taxon>Pleosporomycetidae</taxon>
        <taxon>Pleosporales</taxon>
        <taxon>Torulaceae</taxon>
        <taxon>Dendryphion</taxon>
    </lineage>
</organism>
<accession>A0A9P9EL37</accession>
<dbReference type="EMBL" id="JAGMWT010000001">
    <property type="protein sequence ID" value="KAH7139433.1"/>
    <property type="molecule type" value="Genomic_DNA"/>
</dbReference>